<dbReference type="InterPro" id="IPR035890">
    <property type="entry name" value="Anti-sigma-28_factor_FlgM_sf"/>
</dbReference>
<evidence type="ECO:0000256" key="3">
    <source>
        <dbReference type="ARBA" id="ARBA00022491"/>
    </source>
</evidence>
<accession>Q1JZQ7</accession>
<dbReference type="AlphaFoldDB" id="Q1JZQ7"/>
<evidence type="ECO:0000259" key="10">
    <source>
        <dbReference type="Pfam" id="PF04316"/>
    </source>
</evidence>
<keyword evidence="6" id="KW-0804">Transcription</keyword>
<keyword evidence="3" id="KW-0678">Repressor</keyword>
<organism evidence="11 12">
    <name type="scientific">Desulfuromonas acetoxidans (strain DSM 684 / 11070)</name>
    <dbReference type="NCBI Taxonomy" id="281689"/>
    <lineage>
        <taxon>Bacteria</taxon>
        <taxon>Pseudomonadati</taxon>
        <taxon>Thermodesulfobacteriota</taxon>
        <taxon>Desulfuromonadia</taxon>
        <taxon>Desulfuromonadales</taxon>
        <taxon>Desulfuromonadaceae</taxon>
        <taxon>Desulfuromonas</taxon>
    </lineage>
</organism>
<reference evidence="11" key="1">
    <citation type="submission" date="2006-05" db="EMBL/GenBank/DDBJ databases">
        <title>Annotation of the draft genome assembly of Desulfuromonas acetoxidans DSM 684.</title>
        <authorList>
            <consortium name="US DOE Joint Genome Institute (JGI-ORNL)"/>
            <person name="Larimer F."/>
            <person name="Land M."/>
            <person name="Hauser L."/>
        </authorList>
    </citation>
    <scope>NUCLEOTIDE SEQUENCE [LARGE SCALE GENOMIC DNA]</scope>
    <source>
        <strain evidence="11">DSM 684</strain>
    </source>
</reference>
<dbReference type="SUPFAM" id="SSF101498">
    <property type="entry name" value="Anti-sigma factor FlgM"/>
    <property type="match status" value="1"/>
</dbReference>
<evidence type="ECO:0000256" key="4">
    <source>
        <dbReference type="ARBA" id="ARBA00022795"/>
    </source>
</evidence>
<sequence>MTMRIDGDKGLIPQNSVKKTQQQQGAKDAEKGAASDKVSFSSVLQQAGQTQETAAPLKAQPLEGLNAPLLNAPAYVQDVNETQETARAAKVEELKAQIADGSYQPDLKKVAGSLLKFIAEGRQV</sequence>
<evidence type="ECO:0000256" key="7">
    <source>
        <dbReference type="ARBA" id="ARBA00024739"/>
    </source>
</evidence>
<proteinExistence type="inferred from homology"/>
<evidence type="ECO:0000313" key="12">
    <source>
        <dbReference type="Proteomes" id="UP000005695"/>
    </source>
</evidence>
<dbReference type="Pfam" id="PF04316">
    <property type="entry name" value="FlgM"/>
    <property type="match status" value="1"/>
</dbReference>
<dbReference type="GO" id="GO:0044781">
    <property type="term" value="P:bacterial-type flagellum organization"/>
    <property type="evidence" value="ECO:0007669"/>
    <property type="project" value="UniProtKB-KW"/>
</dbReference>
<gene>
    <name evidence="11" type="ORF">Dace_2535</name>
</gene>
<comment type="caution">
    <text evidence="11">The sequence shown here is derived from an EMBL/GenBank/DDBJ whole genome shotgun (WGS) entry which is preliminary data.</text>
</comment>
<reference evidence="11" key="2">
    <citation type="submission" date="2006-05" db="EMBL/GenBank/DDBJ databases">
        <title>Sequencing of the draft genome and assembly of Desulfuromonas acetoxidans DSM 684.</title>
        <authorList>
            <consortium name="US DOE Joint Genome Institute (JGI-PGF)"/>
            <person name="Copeland A."/>
            <person name="Lucas S."/>
            <person name="Lapidus A."/>
            <person name="Barry K."/>
            <person name="Detter J.C."/>
            <person name="Glavina del Rio T."/>
            <person name="Hammon N."/>
            <person name="Israni S."/>
            <person name="Dalin E."/>
            <person name="Tice H."/>
            <person name="Bruce D."/>
            <person name="Pitluck S."/>
            <person name="Richardson P."/>
        </authorList>
    </citation>
    <scope>NUCLEOTIDE SEQUENCE [LARGE SCALE GENOMIC DNA]</scope>
    <source>
        <strain evidence="11">DSM 684</strain>
    </source>
</reference>
<dbReference type="RefSeq" id="WP_006000339.1">
    <property type="nucleotide sequence ID" value="NZ_AAEW02000008.1"/>
</dbReference>
<feature type="domain" description="Anti-sigma-28 factor FlgM C-terminal" evidence="10">
    <location>
        <begin position="79"/>
        <end position="116"/>
    </location>
</feature>
<evidence type="ECO:0000256" key="1">
    <source>
        <dbReference type="ARBA" id="ARBA00005322"/>
    </source>
</evidence>
<dbReference type="InterPro" id="IPR031316">
    <property type="entry name" value="FlgM_C"/>
</dbReference>
<dbReference type="InterPro" id="IPR007412">
    <property type="entry name" value="FlgM"/>
</dbReference>
<evidence type="ECO:0000313" key="11">
    <source>
        <dbReference type="EMBL" id="EAT15835.1"/>
    </source>
</evidence>
<dbReference type="NCBIfam" id="TIGR03824">
    <property type="entry name" value="FlgM_jcvi"/>
    <property type="match status" value="1"/>
</dbReference>
<dbReference type="GO" id="GO:0045892">
    <property type="term" value="P:negative regulation of DNA-templated transcription"/>
    <property type="evidence" value="ECO:0007669"/>
    <property type="project" value="InterPro"/>
</dbReference>
<feature type="region of interest" description="Disordered" evidence="9">
    <location>
        <begin position="1"/>
        <end position="52"/>
    </location>
</feature>
<evidence type="ECO:0000256" key="9">
    <source>
        <dbReference type="SAM" id="MobiDB-lite"/>
    </source>
</evidence>
<evidence type="ECO:0000256" key="5">
    <source>
        <dbReference type="ARBA" id="ARBA00023015"/>
    </source>
</evidence>
<dbReference type="OrthoDB" id="5406088at2"/>
<keyword evidence="12" id="KW-1185">Reference proteome</keyword>
<evidence type="ECO:0000256" key="8">
    <source>
        <dbReference type="ARBA" id="ARBA00030117"/>
    </source>
</evidence>
<comment type="function">
    <text evidence="7">Responsible for the coupling of flagellin expression to flagellar assembly by preventing expression of the flagellin genes when a component of the middle class of proteins is defective. It negatively regulates flagellar genes by inhibiting the activity of FliA by directly binding to FliA.</text>
</comment>
<comment type="similarity">
    <text evidence="1">Belongs to the FlgM family.</text>
</comment>
<dbReference type="Proteomes" id="UP000005695">
    <property type="component" value="Unassembled WGS sequence"/>
</dbReference>
<protein>
    <recommendedName>
        <fullName evidence="2">Negative regulator of flagellin synthesis</fullName>
    </recommendedName>
    <alternativeName>
        <fullName evidence="8">Anti-sigma-28 factor</fullName>
    </alternativeName>
</protein>
<feature type="compositionally biased region" description="Polar residues" evidence="9">
    <location>
        <begin position="38"/>
        <end position="52"/>
    </location>
</feature>
<name>Q1JZQ7_DESA6</name>
<feature type="compositionally biased region" description="Polar residues" evidence="9">
    <location>
        <begin position="13"/>
        <end position="25"/>
    </location>
</feature>
<keyword evidence="4" id="KW-1005">Bacterial flagellum biogenesis</keyword>
<evidence type="ECO:0000256" key="2">
    <source>
        <dbReference type="ARBA" id="ARBA00017823"/>
    </source>
</evidence>
<keyword evidence="5" id="KW-0805">Transcription regulation</keyword>
<evidence type="ECO:0000256" key="6">
    <source>
        <dbReference type="ARBA" id="ARBA00023163"/>
    </source>
</evidence>
<dbReference type="EMBL" id="AAEW02000008">
    <property type="protein sequence ID" value="EAT15835.1"/>
    <property type="molecule type" value="Genomic_DNA"/>
</dbReference>